<feature type="region of interest" description="Disordered" evidence="1">
    <location>
        <begin position="73"/>
        <end position="104"/>
    </location>
</feature>
<feature type="transmembrane region" description="Helical" evidence="2">
    <location>
        <begin position="50"/>
        <end position="70"/>
    </location>
</feature>
<name>A0A425BYR4_APHAT</name>
<gene>
    <name evidence="3" type="ORF">B5M09_013243</name>
</gene>
<dbReference type="Proteomes" id="UP000284702">
    <property type="component" value="Unassembled WGS sequence"/>
</dbReference>
<organism evidence="3 4">
    <name type="scientific">Aphanomyces astaci</name>
    <name type="common">Crayfish plague agent</name>
    <dbReference type="NCBI Taxonomy" id="112090"/>
    <lineage>
        <taxon>Eukaryota</taxon>
        <taxon>Sar</taxon>
        <taxon>Stramenopiles</taxon>
        <taxon>Oomycota</taxon>
        <taxon>Saprolegniomycetes</taxon>
        <taxon>Saprolegniales</taxon>
        <taxon>Verrucalvaceae</taxon>
        <taxon>Aphanomyces</taxon>
    </lineage>
</organism>
<keyword evidence="4" id="KW-1185">Reference proteome</keyword>
<dbReference type="AlphaFoldDB" id="A0A425BYR4"/>
<evidence type="ECO:0000256" key="1">
    <source>
        <dbReference type="SAM" id="MobiDB-lite"/>
    </source>
</evidence>
<dbReference type="VEuPathDB" id="FungiDB:H257_17236"/>
<evidence type="ECO:0000256" key="2">
    <source>
        <dbReference type="SAM" id="Phobius"/>
    </source>
</evidence>
<dbReference type="EMBL" id="MZMZ02006208">
    <property type="protein sequence ID" value="RQM09963.1"/>
    <property type="molecule type" value="Genomic_DNA"/>
</dbReference>
<dbReference type="InterPro" id="IPR037176">
    <property type="entry name" value="Osmotin/thaumatin-like_sf"/>
</dbReference>
<feature type="compositionally biased region" description="Low complexity" evidence="1">
    <location>
        <begin position="84"/>
        <end position="104"/>
    </location>
</feature>
<evidence type="ECO:0000313" key="3">
    <source>
        <dbReference type="EMBL" id="RQM09963.1"/>
    </source>
</evidence>
<dbReference type="PANTHER" id="PTHR31737:SF2">
    <property type="entry name" value="PROTEIN TOS1"/>
    <property type="match status" value="1"/>
</dbReference>
<feature type="compositionally biased region" description="Low complexity" evidence="1">
    <location>
        <begin position="151"/>
        <end position="204"/>
    </location>
</feature>
<keyword evidence="2" id="KW-0812">Transmembrane</keyword>
<keyword evidence="2" id="KW-1133">Transmembrane helix</keyword>
<proteinExistence type="predicted"/>
<keyword evidence="2" id="KW-0472">Membrane</keyword>
<comment type="caution">
    <text evidence="3">The sequence shown here is derived from an EMBL/GenBank/DDBJ whole genome shotgun (WGS) entry which is preliminary data.</text>
</comment>
<feature type="region of interest" description="Disordered" evidence="1">
    <location>
        <begin position="144"/>
        <end position="229"/>
    </location>
</feature>
<dbReference type="PANTHER" id="PTHR31737">
    <property type="entry name" value="PROTEIN TOS1"/>
    <property type="match status" value="1"/>
</dbReference>
<accession>A0A425BYR4</accession>
<reference evidence="3" key="1">
    <citation type="submission" date="2018-07" db="EMBL/GenBank/DDBJ databases">
        <title>Annotation of Aphanomyces astaci genome assembly.</title>
        <authorList>
            <person name="Studholme D.J."/>
        </authorList>
    </citation>
    <scope>NUCLEOTIDE SEQUENCE [LARGE SCALE GENOMIC DNA]</scope>
    <source>
        <strain evidence="3">Pc</strain>
    </source>
</reference>
<evidence type="ECO:0000313" key="4">
    <source>
        <dbReference type="Proteomes" id="UP000284702"/>
    </source>
</evidence>
<dbReference type="SUPFAM" id="SSF49870">
    <property type="entry name" value="Osmotin, thaumatin-like protein"/>
    <property type="match status" value="1"/>
</dbReference>
<sequence>MENANATPGVPRDNSIVVLYRETDWIGRPTDLKDTEEYEHSIQRSRRNRIIMIATAALVIVGVAIGVIAGTTGTDEASVSSGESAATVPTPSRPSTPTAAADAVVPPSPLVNNLPAPVVNATWNATTSAEVLVGSNGVEIVNATLDASTVTPEPTTTTTTTPEGRGTTPETTTTTPAPTTTTPAPTTTTPAPTTTTPAPTTTTATPPPPPPPTTTRAPPAPAPLSPGQIRYVNNCDKTYKLWKSHRELATLKPGDSYDTQGTADVSAAYYLSDDGSGNASLFENHFEGGNFWYDLSIIPVGCGSSWDSCNGKPKSFNLPVSVRVSDPRENCKHLTCASPSCTDAYFVPNDKQTWVCPGSVSMTVAFC</sequence>
<protein>
    <submittedName>
        <fullName evidence="3">Uncharacterized protein</fullName>
    </submittedName>
</protein>
<feature type="compositionally biased region" description="Pro residues" evidence="1">
    <location>
        <begin position="205"/>
        <end position="224"/>
    </location>
</feature>